<dbReference type="AlphaFoldDB" id="A0A425D820"/>
<name>A0A425D820_APHAT</name>
<feature type="transmembrane region" description="Helical" evidence="1">
    <location>
        <begin position="31"/>
        <end position="49"/>
    </location>
</feature>
<comment type="caution">
    <text evidence="2">The sequence shown here is derived from an EMBL/GenBank/DDBJ whole genome shotgun (WGS) entry which is preliminary data.</text>
</comment>
<evidence type="ECO:0000256" key="1">
    <source>
        <dbReference type="SAM" id="Phobius"/>
    </source>
</evidence>
<proteinExistence type="predicted"/>
<evidence type="ECO:0000313" key="2">
    <source>
        <dbReference type="EMBL" id="RQM25396.1"/>
    </source>
</evidence>
<keyword evidence="3" id="KW-1185">Reference proteome</keyword>
<evidence type="ECO:0000313" key="3">
    <source>
        <dbReference type="Proteomes" id="UP000284702"/>
    </source>
</evidence>
<accession>A0A425D820</accession>
<sequence length="72" mass="8010">MGVVSLIETLRYCGTPLDEVRCSVLHFRPNIGTLFILLSMFMAFGYVLAASASDVMVVEYAQRVPVGIRDRI</sequence>
<reference evidence="2" key="1">
    <citation type="submission" date="2018-07" db="EMBL/GenBank/DDBJ databases">
        <title>Annotation of Aphanomyces astaci genome assembly.</title>
        <authorList>
            <person name="Studholme D.J."/>
        </authorList>
    </citation>
    <scope>NUCLEOTIDE SEQUENCE [LARGE SCALE GENOMIC DNA]</scope>
    <source>
        <strain evidence="2">Pc</strain>
    </source>
</reference>
<keyword evidence="1" id="KW-1133">Transmembrane helix</keyword>
<keyword evidence="1" id="KW-0472">Membrane</keyword>
<dbReference type="EMBL" id="MZMZ02002538">
    <property type="protein sequence ID" value="RQM25396.1"/>
    <property type="molecule type" value="Genomic_DNA"/>
</dbReference>
<organism evidence="2 3">
    <name type="scientific">Aphanomyces astaci</name>
    <name type="common">Crayfish plague agent</name>
    <dbReference type="NCBI Taxonomy" id="112090"/>
    <lineage>
        <taxon>Eukaryota</taxon>
        <taxon>Sar</taxon>
        <taxon>Stramenopiles</taxon>
        <taxon>Oomycota</taxon>
        <taxon>Saprolegniomycetes</taxon>
        <taxon>Saprolegniales</taxon>
        <taxon>Verrucalvaceae</taxon>
        <taxon>Aphanomyces</taxon>
    </lineage>
</organism>
<dbReference type="Proteomes" id="UP000284702">
    <property type="component" value="Unassembled WGS sequence"/>
</dbReference>
<keyword evidence="1" id="KW-0812">Transmembrane</keyword>
<gene>
    <name evidence="2" type="ORF">B5M09_011206</name>
</gene>
<protein>
    <submittedName>
        <fullName evidence="2">Uncharacterized protein</fullName>
    </submittedName>
</protein>